<dbReference type="Pfam" id="PF00275">
    <property type="entry name" value="EPSP_synthase"/>
    <property type="match status" value="1"/>
</dbReference>
<evidence type="ECO:0000256" key="7">
    <source>
        <dbReference type="HAMAP-Rule" id="MF_00210"/>
    </source>
</evidence>
<feature type="binding site" evidence="7">
    <location>
        <position position="125"/>
    </location>
    <ligand>
        <name>phosphoenolpyruvate</name>
        <dbReference type="ChEBI" id="CHEBI:58702"/>
    </ligand>
</feature>
<dbReference type="PROSITE" id="PS00885">
    <property type="entry name" value="EPSP_SYNTHASE_2"/>
    <property type="match status" value="1"/>
</dbReference>
<feature type="binding site" evidence="7">
    <location>
        <position position="343"/>
    </location>
    <ligand>
        <name>phosphoenolpyruvate</name>
        <dbReference type="ChEBI" id="CHEBI:58702"/>
    </ligand>
</feature>
<dbReference type="InterPro" id="IPR013792">
    <property type="entry name" value="RNA3'P_cycl/enolpyr_Trfase_a/b"/>
</dbReference>
<dbReference type="AlphaFoldDB" id="A0A2G6KDD2"/>
<dbReference type="PANTHER" id="PTHR21090">
    <property type="entry name" value="AROM/DEHYDROQUINATE SYNTHASE"/>
    <property type="match status" value="1"/>
</dbReference>
<gene>
    <name evidence="7 9" type="primary">aroA</name>
    <name evidence="9" type="ORF">CSA55_01840</name>
</gene>
<dbReference type="InterPro" id="IPR006264">
    <property type="entry name" value="EPSP_synthase"/>
</dbReference>
<dbReference type="NCBIfam" id="TIGR01356">
    <property type="entry name" value="aroA"/>
    <property type="match status" value="1"/>
</dbReference>
<feature type="binding site" evidence="7">
    <location>
        <position position="170"/>
    </location>
    <ligand>
        <name>3-phosphoshikimate</name>
        <dbReference type="ChEBI" id="CHEBI:145989"/>
    </ligand>
</feature>
<feature type="binding site" evidence="7">
    <location>
        <position position="23"/>
    </location>
    <ligand>
        <name>3-phosphoshikimate</name>
        <dbReference type="ChEBI" id="CHEBI:145989"/>
    </ligand>
</feature>
<dbReference type="InterPro" id="IPR036968">
    <property type="entry name" value="Enolpyruvate_Tfrase_sf"/>
</dbReference>
<protein>
    <recommendedName>
        <fullName evidence="7">3-phosphoshikimate 1-carboxyvinyltransferase</fullName>
        <ecNumber evidence="7">2.5.1.19</ecNumber>
    </recommendedName>
    <alternativeName>
        <fullName evidence="7">5-enolpyruvylshikimate-3-phosphate synthase</fullName>
        <shortName evidence="7">EPSP synthase</shortName>
        <shortName evidence="7">EPSPS</shortName>
    </alternativeName>
</protein>
<comment type="subcellular location">
    <subcellularLocation>
        <location evidence="7">Cytoplasm</location>
    </subcellularLocation>
</comment>
<feature type="binding site" evidence="7">
    <location>
        <position position="197"/>
    </location>
    <ligand>
        <name>3-phosphoshikimate</name>
        <dbReference type="ChEBI" id="CHEBI:145989"/>
    </ligand>
</feature>
<dbReference type="Gene3D" id="3.65.10.10">
    <property type="entry name" value="Enolpyruvate transferase domain"/>
    <property type="match status" value="2"/>
</dbReference>
<dbReference type="HAMAP" id="MF_00210">
    <property type="entry name" value="EPSP_synth"/>
    <property type="match status" value="1"/>
</dbReference>
<keyword evidence="3 7" id="KW-0028">Amino-acid biosynthesis</keyword>
<feature type="active site" description="Proton acceptor" evidence="7">
    <location>
        <position position="312"/>
    </location>
</feature>
<evidence type="ECO:0000256" key="5">
    <source>
        <dbReference type="ARBA" id="ARBA00023141"/>
    </source>
</evidence>
<comment type="similarity">
    <text evidence="2 7">Belongs to the EPSP synthase family.</text>
</comment>
<dbReference type="GO" id="GO:0003866">
    <property type="term" value="F:3-phosphoshikimate 1-carboxyvinyltransferase activity"/>
    <property type="evidence" value="ECO:0007669"/>
    <property type="project" value="UniProtKB-UniRule"/>
</dbReference>
<comment type="subunit">
    <text evidence="7">Monomer.</text>
</comment>
<comment type="catalytic activity">
    <reaction evidence="6">
        <text>3-phosphoshikimate + phosphoenolpyruvate = 5-O-(1-carboxyvinyl)-3-phosphoshikimate + phosphate</text>
        <dbReference type="Rhea" id="RHEA:21256"/>
        <dbReference type="ChEBI" id="CHEBI:43474"/>
        <dbReference type="ChEBI" id="CHEBI:57701"/>
        <dbReference type="ChEBI" id="CHEBI:58702"/>
        <dbReference type="ChEBI" id="CHEBI:145989"/>
        <dbReference type="EC" id="2.5.1.19"/>
    </reaction>
    <physiologicalReaction direction="left-to-right" evidence="6">
        <dbReference type="Rhea" id="RHEA:21257"/>
    </physiologicalReaction>
</comment>
<evidence type="ECO:0000259" key="8">
    <source>
        <dbReference type="Pfam" id="PF00275"/>
    </source>
</evidence>
<dbReference type="InterPro" id="IPR001986">
    <property type="entry name" value="Enolpyruvate_Tfrase_dom"/>
</dbReference>
<comment type="caution">
    <text evidence="7">Lacks conserved residue(s) required for the propagation of feature annotation.</text>
</comment>
<comment type="caution">
    <text evidence="9">The sequence shown here is derived from an EMBL/GenBank/DDBJ whole genome shotgun (WGS) entry which is preliminary data.</text>
</comment>
<organism evidence="9 10">
    <name type="scientific">Ilumatobacter coccineus</name>
    <dbReference type="NCBI Taxonomy" id="467094"/>
    <lineage>
        <taxon>Bacteria</taxon>
        <taxon>Bacillati</taxon>
        <taxon>Actinomycetota</taxon>
        <taxon>Acidimicrobiia</taxon>
        <taxon>Acidimicrobiales</taxon>
        <taxon>Ilumatobacteraceae</taxon>
        <taxon>Ilumatobacter</taxon>
    </lineage>
</organism>
<evidence type="ECO:0000256" key="6">
    <source>
        <dbReference type="ARBA" id="ARBA00044633"/>
    </source>
</evidence>
<dbReference type="SUPFAM" id="SSF55205">
    <property type="entry name" value="EPT/RTPC-like"/>
    <property type="match status" value="1"/>
</dbReference>
<evidence type="ECO:0000313" key="10">
    <source>
        <dbReference type="Proteomes" id="UP000230914"/>
    </source>
</evidence>
<feature type="binding site" evidence="7">
    <location>
        <position position="97"/>
    </location>
    <ligand>
        <name>phosphoenolpyruvate</name>
        <dbReference type="ChEBI" id="CHEBI:58702"/>
    </ligand>
</feature>
<keyword evidence="7" id="KW-0963">Cytoplasm</keyword>
<dbReference type="PANTHER" id="PTHR21090:SF5">
    <property type="entry name" value="PENTAFUNCTIONAL AROM POLYPEPTIDE"/>
    <property type="match status" value="1"/>
</dbReference>
<dbReference type="GO" id="GO:0005737">
    <property type="term" value="C:cytoplasm"/>
    <property type="evidence" value="ECO:0007669"/>
    <property type="project" value="UniProtKB-SubCell"/>
</dbReference>
<dbReference type="EMBL" id="PDSL01000027">
    <property type="protein sequence ID" value="PIE33694.1"/>
    <property type="molecule type" value="Genomic_DNA"/>
</dbReference>
<feature type="binding site" evidence="7">
    <location>
        <position position="312"/>
    </location>
    <ligand>
        <name>3-phosphoshikimate</name>
        <dbReference type="ChEBI" id="CHEBI:145989"/>
    </ligand>
</feature>
<dbReference type="CDD" id="cd01556">
    <property type="entry name" value="EPSP_synthase"/>
    <property type="match status" value="1"/>
</dbReference>
<feature type="binding site" evidence="7">
    <location>
        <position position="171"/>
    </location>
    <ligand>
        <name>phosphoenolpyruvate</name>
        <dbReference type="ChEBI" id="CHEBI:58702"/>
    </ligand>
</feature>
<feature type="binding site" evidence="7">
    <location>
        <position position="339"/>
    </location>
    <ligand>
        <name>3-phosphoshikimate</name>
        <dbReference type="ChEBI" id="CHEBI:145989"/>
    </ligand>
</feature>
<evidence type="ECO:0000256" key="4">
    <source>
        <dbReference type="ARBA" id="ARBA00022679"/>
    </source>
</evidence>
<feature type="domain" description="Enolpyruvate transferase" evidence="8">
    <location>
        <begin position="15"/>
        <end position="418"/>
    </location>
</feature>
<sequence>MTAHTVAPLTPGFRAVVEVPGSKSLANRALVCAALADGVSRLHNLPSGDDTSAMIAGLTELGIAIEADADRSVTVAGHDLRVGDHGDAITVDCRLAGTTSRFLTALGALVPAPVTIDGDEPLQQRPFGPLHDALTQLGCAVSTERPGGLPATVSGQLSGRHVSVAGDVSSQYLTAIMLIGPYLADGVTITLTTELVSRPYVEMTAAVMAAFGVDGVEVEDREITVPSGRYQPTDYTVEPDASSASYPLAMAAVVPGTVTIGALGRHSLQGDSAFASILSQMGATVTYDDDGVTLTGPDQLVGIDIDMADVSDLVPTLAAVATCAVTPTTIRGVGFIRGKESDRLGDLAAELTTLGADVAETEDGLVIQPSRDRLHGGRVATHHDHRLAMAFGVLSSVVEGTEVADPEVVSKSWPGFWEAYAQLSAAC</sequence>
<feature type="binding site" evidence="7">
    <location>
        <position position="24"/>
    </location>
    <ligand>
        <name>3-phosphoshikimate</name>
        <dbReference type="ChEBI" id="CHEBI:145989"/>
    </ligand>
</feature>
<dbReference type="GO" id="GO:0008652">
    <property type="term" value="P:amino acid biosynthetic process"/>
    <property type="evidence" value="ECO:0007669"/>
    <property type="project" value="UniProtKB-KW"/>
</dbReference>
<evidence type="ECO:0000313" key="9">
    <source>
        <dbReference type="EMBL" id="PIE33694.1"/>
    </source>
</evidence>
<feature type="binding site" evidence="7">
    <location>
        <position position="23"/>
    </location>
    <ligand>
        <name>phosphoenolpyruvate</name>
        <dbReference type="ChEBI" id="CHEBI:58702"/>
    </ligand>
</feature>
<reference evidence="9 10" key="1">
    <citation type="submission" date="2017-10" db="EMBL/GenBank/DDBJ databases">
        <title>Novel microbial diversity and functional potential in the marine mammal oral microbiome.</title>
        <authorList>
            <person name="Dudek N.K."/>
            <person name="Sun C.L."/>
            <person name="Burstein D."/>
            <person name="Kantor R.S."/>
            <person name="Aliaga Goltsman D.S."/>
            <person name="Bik E.M."/>
            <person name="Thomas B.C."/>
            <person name="Banfield J.F."/>
            <person name="Relman D.A."/>
        </authorList>
    </citation>
    <scope>NUCLEOTIDE SEQUENCE [LARGE SCALE GENOMIC DNA]</scope>
    <source>
        <strain evidence="9">DOLJORAL78_61_10</strain>
    </source>
</reference>
<keyword evidence="4 7" id="KW-0808">Transferase</keyword>
<accession>A0A2G6KDD2</accession>
<evidence type="ECO:0000256" key="2">
    <source>
        <dbReference type="ARBA" id="ARBA00009948"/>
    </source>
</evidence>
<evidence type="ECO:0000256" key="1">
    <source>
        <dbReference type="ARBA" id="ARBA00004811"/>
    </source>
</evidence>
<name>A0A2G6KDD2_9ACTN</name>
<dbReference type="GO" id="GO:0009073">
    <property type="term" value="P:aromatic amino acid family biosynthetic process"/>
    <property type="evidence" value="ECO:0007669"/>
    <property type="project" value="UniProtKB-KW"/>
</dbReference>
<proteinExistence type="inferred from homology"/>
<dbReference type="Proteomes" id="UP000230914">
    <property type="component" value="Unassembled WGS sequence"/>
</dbReference>
<feature type="binding site" evidence="7">
    <location>
        <position position="171"/>
    </location>
    <ligand>
        <name>3-phosphoshikimate</name>
        <dbReference type="ChEBI" id="CHEBI:145989"/>
    </ligand>
</feature>
<feature type="binding site" evidence="7">
    <location>
        <position position="411"/>
    </location>
    <ligand>
        <name>phosphoenolpyruvate</name>
        <dbReference type="ChEBI" id="CHEBI:58702"/>
    </ligand>
</feature>
<dbReference type="InterPro" id="IPR023193">
    <property type="entry name" value="EPSP_synthase_CS"/>
</dbReference>
<evidence type="ECO:0000256" key="3">
    <source>
        <dbReference type="ARBA" id="ARBA00022605"/>
    </source>
</evidence>
<feature type="binding site" evidence="7">
    <location>
        <position position="28"/>
    </location>
    <ligand>
        <name>3-phosphoshikimate</name>
        <dbReference type="ChEBI" id="CHEBI:145989"/>
    </ligand>
</feature>
<comment type="function">
    <text evidence="7">Catalyzes the transfer of the enolpyruvyl moiety of phosphoenolpyruvate (PEP) to the 5-hydroxyl of shikimate-3-phosphate (S3P) to produce enolpyruvyl shikimate-3-phosphate and inorganic phosphate.</text>
</comment>
<feature type="binding site" evidence="7">
    <location>
        <position position="169"/>
    </location>
    <ligand>
        <name>3-phosphoshikimate</name>
        <dbReference type="ChEBI" id="CHEBI:145989"/>
    </ligand>
</feature>
<dbReference type="UniPathway" id="UPA00053">
    <property type="reaction ID" value="UER00089"/>
</dbReference>
<keyword evidence="5 7" id="KW-0057">Aromatic amino acid biosynthesis</keyword>
<comment type="pathway">
    <text evidence="1 7">Metabolic intermediate biosynthesis; chorismate biosynthesis; chorismate from D-erythrose 4-phosphate and phosphoenolpyruvate: step 6/7.</text>
</comment>
<feature type="binding site" evidence="7">
    <location>
        <position position="386"/>
    </location>
    <ligand>
        <name>phosphoenolpyruvate</name>
        <dbReference type="ChEBI" id="CHEBI:58702"/>
    </ligand>
</feature>
<dbReference type="GO" id="GO:0009423">
    <property type="term" value="P:chorismate biosynthetic process"/>
    <property type="evidence" value="ECO:0007669"/>
    <property type="project" value="UniProtKB-UniRule"/>
</dbReference>
<dbReference type="PIRSF" id="PIRSF000505">
    <property type="entry name" value="EPSPS"/>
    <property type="match status" value="1"/>
</dbReference>
<dbReference type="EC" id="2.5.1.19" evidence="7"/>